<feature type="transmembrane region" description="Helical" evidence="1">
    <location>
        <begin position="35"/>
        <end position="60"/>
    </location>
</feature>
<feature type="transmembrane region" description="Helical" evidence="1">
    <location>
        <begin position="113"/>
        <end position="133"/>
    </location>
</feature>
<proteinExistence type="predicted"/>
<gene>
    <name evidence="2" type="ORF">GGR32_001977</name>
</gene>
<feature type="transmembrane region" description="Helical" evidence="1">
    <location>
        <begin position="12"/>
        <end position="29"/>
    </location>
</feature>
<evidence type="ECO:0000313" key="2">
    <source>
        <dbReference type="EMBL" id="MBB4119671.1"/>
    </source>
</evidence>
<evidence type="ECO:0000256" key="1">
    <source>
        <dbReference type="SAM" id="Phobius"/>
    </source>
</evidence>
<keyword evidence="3" id="KW-1185">Reference proteome</keyword>
<reference evidence="2 3" key="1">
    <citation type="submission" date="2020-08" db="EMBL/GenBank/DDBJ databases">
        <title>Genomic Encyclopedia of Type Strains, Phase IV (KMG-IV): sequencing the most valuable type-strain genomes for metagenomic binning, comparative biology and taxonomic classification.</title>
        <authorList>
            <person name="Goeker M."/>
        </authorList>
    </citation>
    <scope>NUCLEOTIDE SEQUENCE [LARGE SCALE GENOMIC DNA]</scope>
    <source>
        <strain evidence="2 3">DSM 29568</strain>
    </source>
</reference>
<keyword evidence="1" id="KW-0812">Transmembrane</keyword>
<dbReference type="Proteomes" id="UP000553034">
    <property type="component" value="Unassembled WGS sequence"/>
</dbReference>
<evidence type="ECO:0000313" key="3">
    <source>
        <dbReference type="Proteomes" id="UP000553034"/>
    </source>
</evidence>
<dbReference type="RefSeq" id="WP_183478020.1">
    <property type="nucleotide sequence ID" value="NZ_JACIFO010000008.1"/>
</dbReference>
<dbReference type="EMBL" id="JACIFO010000008">
    <property type="protein sequence ID" value="MBB4119671.1"/>
    <property type="molecule type" value="Genomic_DNA"/>
</dbReference>
<feature type="transmembrane region" description="Helical" evidence="1">
    <location>
        <begin position="145"/>
        <end position="163"/>
    </location>
</feature>
<dbReference type="AlphaFoldDB" id="A0A840ERK8"/>
<keyword evidence="1" id="KW-0472">Membrane</keyword>
<accession>A0A840ERK8</accession>
<protein>
    <submittedName>
        <fullName evidence="2">Rod shape-determining protein MreD</fullName>
    </submittedName>
</protein>
<sequence length="169" mass="19895">MNNLWIENISRYVILVLLQVTLLDNIWFLGYINPYLYVLFILLLPLNLNQWKVLFISFLAGLSIDMFHDSGGVHAAACLVIAYFRPYLLRWVFGVSFEHQTLKYSQTPFRQRMVYATIMVVIHHFILFLLEYFDLSFILLILKKTLFSSIFTILLIIIGSMLFKRNTST</sequence>
<name>A0A840ERK8_9FLAO</name>
<comment type="caution">
    <text evidence="2">The sequence shown here is derived from an EMBL/GenBank/DDBJ whole genome shotgun (WGS) entry which is preliminary data.</text>
</comment>
<feature type="transmembrane region" description="Helical" evidence="1">
    <location>
        <begin position="72"/>
        <end position="93"/>
    </location>
</feature>
<keyword evidence="1" id="KW-1133">Transmembrane helix</keyword>
<organism evidence="2 3">
    <name type="scientific">Mesonia hippocampi</name>
    <dbReference type="NCBI Taxonomy" id="1628250"/>
    <lineage>
        <taxon>Bacteria</taxon>
        <taxon>Pseudomonadati</taxon>
        <taxon>Bacteroidota</taxon>
        <taxon>Flavobacteriia</taxon>
        <taxon>Flavobacteriales</taxon>
        <taxon>Flavobacteriaceae</taxon>
        <taxon>Mesonia</taxon>
    </lineage>
</organism>